<dbReference type="EMBL" id="JAEUBG010004534">
    <property type="protein sequence ID" value="KAH3681234.1"/>
    <property type="molecule type" value="Genomic_DNA"/>
</dbReference>
<gene>
    <name evidence="2" type="ORF">WICPIJ_007817</name>
</gene>
<protein>
    <recommendedName>
        <fullName evidence="4">Secreted protein</fullName>
    </recommendedName>
</protein>
<proteinExistence type="predicted"/>
<sequence length="68" mass="7413">MFISTPRGSVSALALFLDLLLLLLNGAATELFLLLETPPTGRISSSDESESTPPVNWLEVTLLELERL</sequence>
<feature type="chain" id="PRO_5040379839" description="Secreted protein" evidence="1">
    <location>
        <begin position="29"/>
        <end position="68"/>
    </location>
</feature>
<reference evidence="2" key="1">
    <citation type="journal article" date="2021" name="Open Biol.">
        <title>Shared evolutionary footprints suggest mitochondrial oxidative damage underlies multiple complex I losses in fungi.</title>
        <authorList>
            <person name="Schikora-Tamarit M.A."/>
            <person name="Marcet-Houben M."/>
            <person name="Nosek J."/>
            <person name="Gabaldon T."/>
        </authorList>
    </citation>
    <scope>NUCLEOTIDE SEQUENCE</scope>
    <source>
        <strain evidence="2">CBS2887</strain>
    </source>
</reference>
<comment type="caution">
    <text evidence="2">The sequence shown here is derived from an EMBL/GenBank/DDBJ whole genome shotgun (WGS) entry which is preliminary data.</text>
</comment>
<name>A0A9P8Q1R0_WICPI</name>
<evidence type="ECO:0000313" key="3">
    <source>
        <dbReference type="Proteomes" id="UP000774326"/>
    </source>
</evidence>
<reference evidence="2" key="2">
    <citation type="submission" date="2021-01" db="EMBL/GenBank/DDBJ databases">
        <authorList>
            <person name="Schikora-Tamarit M.A."/>
        </authorList>
    </citation>
    <scope>NUCLEOTIDE SEQUENCE</scope>
    <source>
        <strain evidence="2">CBS2887</strain>
    </source>
</reference>
<evidence type="ECO:0008006" key="4">
    <source>
        <dbReference type="Google" id="ProtNLM"/>
    </source>
</evidence>
<accession>A0A9P8Q1R0</accession>
<keyword evidence="3" id="KW-1185">Reference proteome</keyword>
<evidence type="ECO:0000313" key="2">
    <source>
        <dbReference type="EMBL" id="KAH3681234.1"/>
    </source>
</evidence>
<dbReference type="AlphaFoldDB" id="A0A9P8Q1R0"/>
<keyword evidence="1" id="KW-0732">Signal</keyword>
<feature type="signal peptide" evidence="1">
    <location>
        <begin position="1"/>
        <end position="28"/>
    </location>
</feature>
<evidence type="ECO:0000256" key="1">
    <source>
        <dbReference type="SAM" id="SignalP"/>
    </source>
</evidence>
<dbReference type="Proteomes" id="UP000774326">
    <property type="component" value="Unassembled WGS sequence"/>
</dbReference>
<organism evidence="2 3">
    <name type="scientific">Wickerhamomyces pijperi</name>
    <name type="common">Yeast</name>
    <name type="synonym">Pichia pijperi</name>
    <dbReference type="NCBI Taxonomy" id="599730"/>
    <lineage>
        <taxon>Eukaryota</taxon>
        <taxon>Fungi</taxon>
        <taxon>Dikarya</taxon>
        <taxon>Ascomycota</taxon>
        <taxon>Saccharomycotina</taxon>
        <taxon>Saccharomycetes</taxon>
        <taxon>Phaffomycetales</taxon>
        <taxon>Wickerhamomycetaceae</taxon>
        <taxon>Wickerhamomyces</taxon>
    </lineage>
</organism>